<dbReference type="Proteomes" id="UP000008744">
    <property type="component" value="Unassembled WGS sequence"/>
</dbReference>
<proteinExistence type="predicted"/>
<keyword evidence="1" id="KW-0732">Signal</keyword>
<accession>B4GIG9</accession>
<dbReference type="OrthoDB" id="7872001at2759"/>
<dbReference type="EMBL" id="CH479183">
    <property type="protein sequence ID" value="EDW36289.1"/>
    <property type="molecule type" value="Genomic_DNA"/>
</dbReference>
<gene>
    <name evidence="2" type="primary">Dper\GL16758</name>
    <name evidence="2" type="ORF">Dper_GL16758</name>
</gene>
<reference evidence="2 3" key="1">
    <citation type="journal article" date="2007" name="Nature">
        <title>Evolution of genes and genomes on the Drosophila phylogeny.</title>
        <authorList>
            <consortium name="Drosophila 12 Genomes Consortium"/>
            <person name="Clark A.G."/>
            <person name="Eisen M.B."/>
            <person name="Smith D.R."/>
            <person name="Bergman C.M."/>
            <person name="Oliver B."/>
            <person name="Markow T.A."/>
            <person name="Kaufman T.C."/>
            <person name="Kellis M."/>
            <person name="Gelbart W."/>
            <person name="Iyer V.N."/>
            <person name="Pollard D.A."/>
            <person name="Sackton T.B."/>
            <person name="Larracuente A.M."/>
            <person name="Singh N.D."/>
            <person name="Abad J.P."/>
            <person name="Abt D.N."/>
            <person name="Adryan B."/>
            <person name="Aguade M."/>
            <person name="Akashi H."/>
            <person name="Anderson W.W."/>
            <person name="Aquadro C.F."/>
            <person name="Ardell D.H."/>
            <person name="Arguello R."/>
            <person name="Artieri C.G."/>
            <person name="Barbash D.A."/>
            <person name="Barker D."/>
            <person name="Barsanti P."/>
            <person name="Batterham P."/>
            <person name="Batzoglou S."/>
            <person name="Begun D."/>
            <person name="Bhutkar A."/>
            <person name="Blanco E."/>
            <person name="Bosak S.A."/>
            <person name="Bradley R.K."/>
            <person name="Brand A.D."/>
            <person name="Brent M.R."/>
            <person name="Brooks A.N."/>
            <person name="Brown R.H."/>
            <person name="Butlin R.K."/>
            <person name="Caggese C."/>
            <person name="Calvi B.R."/>
            <person name="Bernardo de Carvalho A."/>
            <person name="Caspi A."/>
            <person name="Castrezana S."/>
            <person name="Celniker S.E."/>
            <person name="Chang J.L."/>
            <person name="Chapple C."/>
            <person name="Chatterji S."/>
            <person name="Chinwalla A."/>
            <person name="Civetta A."/>
            <person name="Clifton S.W."/>
            <person name="Comeron J.M."/>
            <person name="Costello J.C."/>
            <person name="Coyne J.A."/>
            <person name="Daub J."/>
            <person name="David R.G."/>
            <person name="Delcher A.L."/>
            <person name="Delehaunty K."/>
            <person name="Do C.B."/>
            <person name="Ebling H."/>
            <person name="Edwards K."/>
            <person name="Eickbush T."/>
            <person name="Evans J.D."/>
            <person name="Filipski A."/>
            <person name="Findeiss S."/>
            <person name="Freyhult E."/>
            <person name="Fulton L."/>
            <person name="Fulton R."/>
            <person name="Garcia A.C."/>
            <person name="Gardiner A."/>
            <person name="Garfield D.A."/>
            <person name="Garvin B.E."/>
            <person name="Gibson G."/>
            <person name="Gilbert D."/>
            <person name="Gnerre S."/>
            <person name="Godfrey J."/>
            <person name="Good R."/>
            <person name="Gotea V."/>
            <person name="Gravely B."/>
            <person name="Greenberg A.J."/>
            <person name="Griffiths-Jones S."/>
            <person name="Gross S."/>
            <person name="Guigo R."/>
            <person name="Gustafson E.A."/>
            <person name="Haerty W."/>
            <person name="Hahn M.W."/>
            <person name="Halligan D.L."/>
            <person name="Halpern A.L."/>
            <person name="Halter G.M."/>
            <person name="Han M.V."/>
            <person name="Heger A."/>
            <person name="Hillier L."/>
            <person name="Hinrichs A.S."/>
            <person name="Holmes I."/>
            <person name="Hoskins R.A."/>
            <person name="Hubisz M.J."/>
            <person name="Hultmark D."/>
            <person name="Huntley M.A."/>
            <person name="Jaffe D.B."/>
            <person name="Jagadeeshan S."/>
            <person name="Jeck W.R."/>
            <person name="Johnson J."/>
            <person name="Jones C.D."/>
            <person name="Jordan W.C."/>
            <person name="Karpen G.H."/>
            <person name="Kataoka E."/>
            <person name="Keightley P.D."/>
            <person name="Kheradpour P."/>
            <person name="Kirkness E.F."/>
            <person name="Koerich L.B."/>
            <person name="Kristiansen K."/>
            <person name="Kudrna D."/>
            <person name="Kulathinal R.J."/>
            <person name="Kumar S."/>
            <person name="Kwok R."/>
            <person name="Lander E."/>
            <person name="Langley C.H."/>
            <person name="Lapoint R."/>
            <person name="Lazzaro B.P."/>
            <person name="Lee S.J."/>
            <person name="Levesque L."/>
            <person name="Li R."/>
            <person name="Lin C.F."/>
            <person name="Lin M.F."/>
            <person name="Lindblad-Toh K."/>
            <person name="Llopart A."/>
            <person name="Long M."/>
            <person name="Low L."/>
            <person name="Lozovsky E."/>
            <person name="Lu J."/>
            <person name="Luo M."/>
            <person name="Machado C.A."/>
            <person name="Makalowski W."/>
            <person name="Marzo M."/>
            <person name="Matsuda M."/>
            <person name="Matzkin L."/>
            <person name="McAllister B."/>
            <person name="McBride C.S."/>
            <person name="McKernan B."/>
            <person name="McKernan K."/>
            <person name="Mendez-Lago M."/>
            <person name="Minx P."/>
            <person name="Mollenhauer M.U."/>
            <person name="Montooth K."/>
            <person name="Mount S.M."/>
            <person name="Mu X."/>
            <person name="Myers E."/>
            <person name="Negre B."/>
            <person name="Newfeld S."/>
            <person name="Nielsen R."/>
            <person name="Noor M.A."/>
            <person name="O'Grady P."/>
            <person name="Pachter L."/>
            <person name="Papaceit M."/>
            <person name="Parisi M.J."/>
            <person name="Parisi M."/>
            <person name="Parts L."/>
            <person name="Pedersen J.S."/>
            <person name="Pesole G."/>
            <person name="Phillippy A.M."/>
            <person name="Ponting C.P."/>
            <person name="Pop M."/>
            <person name="Porcelli D."/>
            <person name="Powell J.R."/>
            <person name="Prohaska S."/>
            <person name="Pruitt K."/>
            <person name="Puig M."/>
            <person name="Quesneville H."/>
            <person name="Ram K.R."/>
            <person name="Rand D."/>
            <person name="Rasmussen M.D."/>
            <person name="Reed L.K."/>
            <person name="Reenan R."/>
            <person name="Reily A."/>
            <person name="Remington K.A."/>
            <person name="Rieger T.T."/>
            <person name="Ritchie M.G."/>
            <person name="Robin C."/>
            <person name="Rogers Y.H."/>
            <person name="Rohde C."/>
            <person name="Rozas J."/>
            <person name="Rubenfield M.J."/>
            <person name="Ruiz A."/>
            <person name="Russo S."/>
            <person name="Salzberg S.L."/>
            <person name="Sanchez-Gracia A."/>
            <person name="Saranga D.J."/>
            <person name="Sato H."/>
            <person name="Schaeffer S.W."/>
            <person name="Schatz M.C."/>
            <person name="Schlenke T."/>
            <person name="Schwartz R."/>
            <person name="Segarra C."/>
            <person name="Singh R.S."/>
            <person name="Sirot L."/>
            <person name="Sirota M."/>
            <person name="Sisneros N.B."/>
            <person name="Smith C.D."/>
            <person name="Smith T.F."/>
            <person name="Spieth J."/>
            <person name="Stage D.E."/>
            <person name="Stark A."/>
            <person name="Stephan W."/>
            <person name="Strausberg R.L."/>
            <person name="Strempel S."/>
            <person name="Sturgill D."/>
            <person name="Sutton G."/>
            <person name="Sutton G.G."/>
            <person name="Tao W."/>
            <person name="Teichmann S."/>
            <person name="Tobari Y.N."/>
            <person name="Tomimura Y."/>
            <person name="Tsolas J.M."/>
            <person name="Valente V.L."/>
            <person name="Venter E."/>
            <person name="Venter J.C."/>
            <person name="Vicario S."/>
            <person name="Vieira F.G."/>
            <person name="Vilella A.J."/>
            <person name="Villasante A."/>
            <person name="Walenz B."/>
            <person name="Wang J."/>
            <person name="Wasserman M."/>
            <person name="Watts T."/>
            <person name="Wilson D."/>
            <person name="Wilson R.K."/>
            <person name="Wing R.A."/>
            <person name="Wolfner M.F."/>
            <person name="Wong A."/>
            <person name="Wong G.K."/>
            <person name="Wu C.I."/>
            <person name="Wu G."/>
            <person name="Yamamoto D."/>
            <person name="Yang H.P."/>
            <person name="Yang S.P."/>
            <person name="Yorke J.A."/>
            <person name="Yoshida K."/>
            <person name="Zdobnov E."/>
            <person name="Zhang P."/>
            <person name="Zhang Y."/>
            <person name="Zimin A.V."/>
            <person name="Baldwin J."/>
            <person name="Abdouelleil A."/>
            <person name="Abdulkadir J."/>
            <person name="Abebe A."/>
            <person name="Abera B."/>
            <person name="Abreu J."/>
            <person name="Acer S.C."/>
            <person name="Aftuck L."/>
            <person name="Alexander A."/>
            <person name="An P."/>
            <person name="Anderson E."/>
            <person name="Anderson S."/>
            <person name="Arachi H."/>
            <person name="Azer M."/>
            <person name="Bachantsang P."/>
            <person name="Barry A."/>
            <person name="Bayul T."/>
            <person name="Berlin A."/>
            <person name="Bessette D."/>
            <person name="Bloom T."/>
            <person name="Blye J."/>
            <person name="Boguslavskiy L."/>
            <person name="Bonnet C."/>
            <person name="Boukhgalter B."/>
            <person name="Bourzgui I."/>
            <person name="Brown A."/>
            <person name="Cahill P."/>
            <person name="Channer S."/>
            <person name="Cheshatsang Y."/>
            <person name="Chuda L."/>
            <person name="Citroen M."/>
            <person name="Collymore A."/>
            <person name="Cooke P."/>
            <person name="Costello M."/>
            <person name="D'Aco K."/>
            <person name="Daza R."/>
            <person name="De Haan G."/>
            <person name="DeGray S."/>
            <person name="DeMaso C."/>
            <person name="Dhargay N."/>
            <person name="Dooley K."/>
            <person name="Dooley E."/>
            <person name="Doricent M."/>
            <person name="Dorje P."/>
            <person name="Dorjee K."/>
            <person name="Dupes A."/>
            <person name="Elong R."/>
            <person name="Falk J."/>
            <person name="Farina A."/>
            <person name="Faro S."/>
            <person name="Ferguson D."/>
            <person name="Fisher S."/>
            <person name="Foley C.D."/>
            <person name="Franke A."/>
            <person name="Friedrich D."/>
            <person name="Gadbois L."/>
            <person name="Gearin G."/>
            <person name="Gearin C.R."/>
            <person name="Giannoukos G."/>
            <person name="Goode T."/>
            <person name="Graham J."/>
            <person name="Grandbois E."/>
            <person name="Grewal S."/>
            <person name="Gyaltsen K."/>
            <person name="Hafez N."/>
            <person name="Hagos B."/>
            <person name="Hall J."/>
            <person name="Henson C."/>
            <person name="Hollinger A."/>
            <person name="Honan T."/>
            <person name="Huard M.D."/>
            <person name="Hughes L."/>
            <person name="Hurhula B."/>
            <person name="Husby M.E."/>
            <person name="Kamat A."/>
            <person name="Kanga B."/>
            <person name="Kashin S."/>
            <person name="Khazanovich D."/>
            <person name="Kisner P."/>
            <person name="Lance K."/>
            <person name="Lara M."/>
            <person name="Lee W."/>
            <person name="Lennon N."/>
            <person name="Letendre F."/>
            <person name="LeVine R."/>
            <person name="Lipovsky A."/>
            <person name="Liu X."/>
            <person name="Liu J."/>
            <person name="Liu S."/>
            <person name="Lokyitsang T."/>
            <person name="Lokyitsang Y."/>
            <person name="Lubonja R."/>
            <person name="Lui A."/>
            <person name="MacDonald P."/>
            <person name="Magnisalis V."/>
            <person name="Maru K."/>
            <person name="Matthews C."/>
            <person name="McCusker W."/>
            <person name="McDonough S."/>
            <person name="Mehta T."/>
            <person name="Meldrim J."/>
            <person name="Meneus L."/>
            <person name="Mihai O."/>
            <person name="Mihalev A."/>
            <person name="Mihova T."/>
            <person name="Mittelman R."/>
            <person name="Mlenga V."/>
            <person name="Montmayeur A."/>
            <person name="Mulrain L."/>
            <person name="Navidi A."/>
            <person name="Naylor J."/>
            <person name="Negash T."/>
            <person name="Nguyen T."/>
            <person name="Nguyen N."/>
            <person name="Nicol R."/>
            <person name="Norbu C."/>
            <person name="Norbu N."/>
            <person name="Novod N."/>
            <person name="O'Neill B."/>
            <person name="Osman S."/>
            <person name="Markiewicz E."/>
            <person name="Oyono O.L."/>
            <person name="Patti C."/>
            <person name="Phunkhang P."/>
            <person name="Pierre F."/>
            <person name="Priest M."/>
            <person name="Raghuraman S."/>
            <person name="Rege F."/>
            <person name="Reyes R."/>
            <person name="Rise C."/>
            <person name="Rogov P."/>
            <person name="Ross K."/>
            <person name="Ryan E."/>
            <person name="Settipalli S."/>
            <person name="Shea T."/>
            <person name="Sherpa N."/>
            <person name="Shi L."/>
            <person name="Shih D."/>
            <person name="Sparrow T."/>
            <person name="Spaulding J."/>
            <person name="Stalker J."/>
            <person name="Stange-Thomann N."/>
            <person name="Stavropoulos S."/>
            <person name="Stone C."/>
            <person name="Strader C."/>
            <person name="Tesfaye S."/>
            <person name="Thomson T."/>
            <person name="Thoulutsang Y."/>
            <person name="Thoulutsang D."/>
            <person name="Topham K."/>
            <person name="Topping I."/>
            <person name="Tsamla T."/>
            <person name="Vassiliev H."/>
            <person name="Vo A."/>
            <person name="Wangchuk T."/>
            <person name="Wangdi T."/>
            <person name="Weiand M."/>
            <person name="Wilkinson J."/>
            <person name="Wilson A."/>
            <person name="Yadav S."/>
            <person name="Young G."/>
            <person name="Yu Q."/>
            <person name="Zembek L."/>
            <person name="Zhong D."/>
            <person name="Zimmer A."/>
            <person name="Zwirko Z."/>
            <person name="Jaffe D.B."/>
            <person name="Alvarez P."/>
            <person name="Brockman W."/>
            <person name="Butler J."/>
            <person name="Chin C."/>
            <person name="Gnerre S."/>
            <person name="Grabherr M."/>
            <person name="Kleber M."/>
            <person name="Mauceli E."/>
            <person name="MacCallum I."/>
        </authorList>
    </citation>
    <scope>NUCLEOTIDE SEQUENCE [LARGE SCALE GENOMIC DNA]</scope>
    <source>
        <strain evidence="3">MSH-3 / Tucson 14011-0111.49</strain>
    </source>
</reference>
<feature type="chain" id="PRO_5002806973" evidence="1">
    <location>
        <begin position="24"/>
        <end position="225"/>
    </location>
</feature>
<dbReference type="OMA" id="ICESKPW"/>
<evidence type="ECO:0000313" key="3">
    <source>
        <dbReference type="Proteomes" id="UP000008744"/>
    </source>
</evidence>
<dbReference type="STRING" id="7234.B4GIG9"/>
<protein>
    <submittedName>
        <fullName evidence="2">GL16758</fullName>
    </submittedName>
</protein>
<dbReference type="HOGENOM" id="CLU_1231059_0_0_1"/>
<organism evidence="3">
    <name type="scientific">Drosophila persimilis</name>
    <name type="common">Fruit fly</name>
    <dbReference type="NCBI Taxonomy" id="7234"/>
    <lineage>
        <taxon>Eukaryota</taxon>
        <taxon>Metazoa</taxon>
        <taxon>Ecdysozoa</taxon>
        <taxon>Arthropoda</taxon>
        <taxon>Hexapoda</taxon>
        <taxon>Insecta</taxon>
        <taxon>Pterygota</taxon>
        <taxon>Neoptera</taxon>
        <taxon>Endopterygota</taxon>
        <taxon>Diptera</taxon>
        <taxon>Brachycera</taxon>
        <taxon>Muscomorpha</taxon>
        <taxon>Ephydroidea</taxon>
        <taxon>Drosophilidae</taxon>
        <taxon>Drosophila</taxon>
        <taxon>Sophophora</taxon>
    </lineage>
</organism>
<keyword evidence="3" id="KW-1185">Reference proteome</keyword>
<dbReference type="AlphaFoldDB" id="B4GIG9"/>
<evidence type="ECO:0000256" key="1">
    <source>
        <dbReference type="SAM" id="SignalP"/>
    </source>
</evidence>
<feature type="signal peptide" evidence="1">
    <location>
        <begin position="1"/>
        <end position="23"/>
    </location>
</feature>
<sequence length="225" mass="24355">MHMYYSSVLLLLLPFVILDLCAAKPWWPSNDVGYDASLDPVAWSRAFVQEKVRTSRRNKNRHQQSTDWWYHTPSAPEPTAAPLNFVNKNSYRRFLKRRRKLVAPIYSHHPSQKMNFLSLALIVVVCAVSSSWSLPVELDTGAISLLDLEAEQQPLVDGTEAERVARGLGGFGGLGGKFGGLGGGLGGLKGGFGGGLGHGFGGGFGGHGFGGGFGSFKGLFDKKFR</sequence>
<name>B4GIG9_DROPE</name>
<evidence type="ECO:0000313" key="2">
    <source>
        <dbReference type="EMBL" id="EDW36289.1"/>
    </source>
</evidence>
<dbReference type="eggNOG" id="ENOG502TBCY">
    <property type="taxonomic scope" value="Eukaryota"/>
</dbReference>